<accession>M9RG14</accession>
<evidence type="ECO:0000313" key="2">
    <source>
        <dbReference type="EMBL" id="AGI68760.1"/>
    </source>
</evidence>
<dbReference type="NCBIfam" id="NF033539">
    <property type="entry name" value="transpos_IS1380"/>
    <property type="match status" value="1"/>
</dbReference>
<dbReference type="HOGENOM" id="CLU_028186_7_2_5"/>
<reference evidence="2 3" key="1">
    <citation type="journal article" date="2013" name="PLoS ONE">
        <title>Poles Apart: Arctic and Antarctic Octadecabacter strains Share High Genome Plasticity and a New Type of Xanthorhodopsin.</title>
        <authorList>
            <person name="Vollmers J."/>
            <person name="Voget S."/>
            <person name="Dietrich S."/>
            <person name="Gollnow K."/>
            <person name="Smits M."/>
            <person name="Meyer K."/>
            <person name="Brinkhoff T."/>
            <person name="Simon M."/>
            <person name="Daniel R."/>
        </authorList>
    </citation>
    <scope>NUCLEOTIDE SEQUENCE [LARGE SCALE GENOMIC DNA]</scope>
    <source>
        <strain evidence="2 3">307</strain>
    </source>
</reference>
<sequence length="507" mass="57855">MDHPEGARETGYGRLGFDRRVRLEFRGTQLSSDGGLLVMRELDDALGLSDLASGALNDTRRGKNRVHRLDGLFRQSVYGRLAGYEDVNDADRLAFDPVMRQVVGGRAVDAQAASASQMGRFETETLALPENRAALADLNGTWIDRFHDRNGLKYITLDMDSSVSPTHGDQEGTAWNGHFDCTCYHPNFLFNQFGMLERCALRNGNVHSADGWRDVLDPVIARYAGRKLGGRFFRADAAYAMPAIYERLEEAGYFYAIRLPTNAVLKEKIAHRLTRPVGRPSLTKVKRIYEDIEYQAQSWDKPCRVIAKIEWHPGELFPKVGFIVTNMPMDPDWVVRFYNQRGTAEQHIKEGKYAFRWTRLSCKRFRDNEVRLQLHALAYNLATFLRCIELPEAMANWSLTSLQLKLIKMVCVPDFKITILLANAERSRLNRSVRTVVTQTQNHTTPPANTRNRAQAACWNTEQRNSRPEMVGRAARPWRHKPEGSPLGDCQLKHPAFRFRNCFSIFS</sequence>
<dbReference type="KEGG" id="oat:OAN307_c32410"/>
<name>M9RG14_9RHOB</name>
<evidence type="ECO:0000259" key="1">
    <source>
        <dbReference type="Pfam" id="PF13701"/>
    </source>
</evidence>
<gene>
    <name evidence="2" type="ORF">OAN307_c32410</name>
</gene>
<dbReference type="EMBL" id="CP003740">
    <property type="protein sequence ID" value="AGI68760.1"/>
    <property type="molecule type" value="Genomic_DNA"/>
</dbReference>
<evidence type="ECO:0000313" key="3">
    <source>
        <dbReference type="Proteomes" id="UP000005307"/>
    </source>
</evidence>
<dbReference type="InterPro" id="IPR047960">
    <property type="entry name" value="Transpos_IS1380"/>
</dbReference>
<organism evidence="2 3">
    <name type="scientific">Octadecabacter antarcticus 307</name>
    <dbReference type="NCBI Taxonomy" id="391626"/>
    <lineage>
        <taxon>Bacteria</taxon>
        <taxon>Pseudomonadati</taxon>
        <taxon>Pseudomonadota</taxon>
        <taxon>Alphaproteobacteria</taxon>
        <taxon>Rhodobacterales</taxon>
        <taxon>Roseobacteraceae</taxon>
        <taxon>Octadecabacter</taxon>
    </lineage>
</organism>
<keyword evidence="3" id="KW-1185">Reference proteome</keyword>
<feature type="domain" description="Transposase DDE" evidence="1">
    <location>
        <begin position="16"/>
        <end position="409"/>
    </location>
</feature>
<dbReference type="AlphaFoldDB" id="M9RG14"/>
<dbReference type="InterPro" id="IPR025668">
    <property type="entry name" value="Tnp_DDE_dom"/>
</dbReference>
<dbReference type="STRING" id="391626.OAN307_c32410"/>
<protein>
    <submittedName>
        <fullName evidence="2">IS1380-family transposase</fullName>
    </submittedName>
</protein>
<proteinExistence type="predicted"/>
<dbReference type="eggNOG" id="COG3385">
    <property type="taxonomic scope" value="Bacteria"/>
</dbReference>
<dbReference type="SUPFAM" id="SSF53098">
    <property type="entry name" value="Ribonuclease H-like"/>
    <property type="match status" value="1"/>
</dbReference>
<dbReference type="Pfam" id="PF13701">
    <property type="entry name" value="DDE_Tnp_1_4"/>
    <property type="match status" value="1"/>
</dbReference>
<dbReference type="Proteomes" id="UP000005307">
    <property type="component" value="Chromosome"/>
</dbReference>
<dbReference type="InterPro" id="IPR012337">
    <property type="entry name" value="RNaseH-like_sf"/>
</dbReference>